<dbReference type="SUPFAM" id="SSF53335">
    <property type="entry name" value="S-adenosyl-L-methionine-dependent methyltransferases"/>
    <property type="match status" value="1"/>
</dbReference>
<evidence type="ECO:0000313" key="2">
    <source>
        <dbReference type="EMBL" id="CAK0830433.1"/>
    </source>
</evidence>
<organism evidence="2 3">
    <name type="scientific">Prorocentrum cordatum</name>
    <dbReference type="NCBI Taxonomy" id="2364126"/>
    <lineage>
        <taxon>Eukaryota</taxon>
        <taxon>Sar</taxon>
        <taxon>Alveolata</taxon>
        <taxon>Dinophyceae</taxon>
        <taxon>Prorocentrales</taxon>
        <taxon>Prorocentraceae</taxon>
        <taxon>Prorocentrum</taxon>
    </lineage>
</organism>
<accession>A0ABN9SEF8</accession>
<gene>
    <name evidence="2" type="ORF">PCOR1329_LOCUS29082</name>
</gene>
<feature type="non-terminal residue" evidence="2">
    <location>
        <position position="1"/>
    </location>
</feature>
<dbReference type="InterPro" id="IPR029063">
    <property type="entry name" value="SAM-dependent_MTases_sf"/>
</dbReference>
<reference evidence="2" key="1">
    <citation type="submission" date="2023-10" db="EMBL/GenBank/DDBJ databases">
        <authorList>
            <person name="Chen Y."/>
            <person name="Shah S."/>
            <person name="Dougan E. K."/>
            <person name="Thang M."/>
            <person name="Chan C."/>
        </authorList>
    </citation>
    <scope>NUCLEOTIDE SEQUENCE [LARGE SCALE GENOMIC DNA]</scope>
</reference>
<comment type="caution">
    <text evidence="2">The sequence shown here is derived from an EMBL/GenBank/DDBJ whole genome shotgun (WGS) entry which is preliminary data.</text>
</comment>
<evidence type="ECO:0000256" key="1">
    <source>
        <dbReference type="SAM" id="MobiDB-lite"/>
    </source>
</evidence>
<evidence type="ECO:0000313" key="3">
    <source>
        <dbReference type="Proteomes" id="UP001189429"/>
    </source>
</evidence>
<keyword evidence="3" id="KW-1185">Reference proteome</keyword>
<proteinExistence type="predicted"/>
<dbReference type="Proteomes" id="UP001189429">
    <property type="component" value="Unassembled WGS sequence"/>
</dbReference>
<feature type="non-terminal residue" evidence="2">
    <location>
        <position position="111"/>
    </location>
</feature>
<feature type="compositionally biased region" description="Basic residues" evidence="1">
    <location>
        <begin position="77"/>
        <end position="87"/>
    </location>
</feature>
<feature type="region of interest" description="Disordered" evidence="1">
    <location>
        <begin position="57"/>
        <end position="95"/>
    </location>
</feature>
<dbReference type="EMBL" id="CAUYUJ010010886">
    <property type="protein sequence ID" value="CAK0830433.1"/>
    <property type="molecule type" value="Genomic_DNA"/>
</dbReference>
<name>A0ABN9SEF8_9DINO</name>
<protein>
    <submittedName>
        <fullName evidence="2">Uncharacterized protein</fullName>
    </submittedName>
</protein>
<sequence length="111" mass="12494">VEYWDETYAAHSRPWDTLYGYSDIRPVLLDFCRAVGRPLGSQPRVLHAGCGTSNVAEGLWGDGAAPRRTPPPPKPLLRPRRKRHPSRHPTVSGLKRNTCFSRGARSFLRFA</sequence>
<dbReference type="Gene3D" id="3.40.50.150">
    <property type="entry name" value="Vaccinia Virus protein VP39"/>
    <property type="match status" value="1"/>
</dbReference>